<dbReference type="VEuPathDB" id="TriTrypDB:BSAL_80115"/>
<dbReference type="AlphaFoldDB" id="A0A0S4J4H9"/>
<proteinExistence type="predicted"/>
<dbReference type="OrthoDB" id="270866at2759"/>
<reference evidence="3" key="1">
    <citation type="submission" date="2015-09" db="EMBL/GenBank/DDBJ databases">
        <authorList>
            <consortium name="Pathogen Informatics"/>
        </authorList>
    </citation>
    <scope>NUCLEOTIDE SEQUENCE [LARGE SCALE GENOMIC DNA]</scope>
    <source>
        <strain evidence="3">Lake Konstanz</strain>
    </source>
</reference>
<gene>
    <name evidence="2" type="ORF">BSAL_80115</name>
</gene>
<sequence>MKLTCFVFACALMLWRNGEREGGDIQMRSSVTLFRNRTAWRELLHPLSIKGREAQWLKRDNVELNEAVLREPYYVLKPYSKAEQQRDAALRSEMVIPGVAGPQVESSKVPETLYGVRMRHPESWGTVPPHQPSKHK</sequence>
<protein>
    <recommendedName>
        <fullName evidence="4">Membrane-associated protein</fullName>
    </recommendedName>
</protein>
<keyword evidence="3" id="KW-1185">Reference proteome</keyword>
<evidence type="ECO:0000313" key="3">
    <source>
        <dbReference type="Proteomes" id="UP000051952"/>
    </source>
</evidence>
<keyword evidence="1" id="KW-0732">Signal</keyword>
<evidence type="ECO:0000256" key="1">
    <source>
        <dbReference type="SAM" id="SignalP"/>
    </source>
</evidence>
<evidence type="ECO:0008006" key="4">
    <source>
        <dbReference type="Google" id="ProtNLM"/>
    </source>
</evidence>
<dbReference type="OMA" id="WDTVPPH"/>
<name>A0A0S4J4H9_BODSA</name>
<feature type="chain" id="PRO_5006621890" description="Membrane-associated protein" evidence="1">
    <location>
        <begin position="21"/>
        <end position="136"/>
    </location>
</feature>
<accession>A0A0S4J4H9</accession>
<evidence type="ECO:0000313" key="2">
    <source>
        <dbReference type="EMBL" id="CUG48861.1"/>
    </source>
</evidence>
<feature type="signal peptide" evidence="1">
    <location>
        <begin position="1"/>
        <end position="20"/>
    </location>
</feature>
<dbReference type="EMBL" id="CYKH01000838">
    <property type="protein sequence ID" value="CUG48861.1"/>
    <property type="molecule type" value="Genomic_DNA"/>
</dbReference>
<dbReference type="Proteomes" id="UP000051952">
    <property type="component" value="Unassembled WGS sequence"/>
</dbReference>
<organism evidence="2 3">
    <name type="scientific">Bodo saltans</name>
    <name type="common">Flagellated protozoan</name>
    <dbReference type="NCBI Taxonomy" id="75058"/>
    <lineage>
        <taxon>Eukaryota</taxon>
        <taxon>Discoba</taxon>
        <taxon>Euglenozoa</taxon>
        <taxon>Kinetoplastea</taxon>
        <taxon>Metakinetoplastina</taxon>
        <taxon>Eubodonida</taxon>
        <taxon>Bodonidae</taxon>
        <taxon>Bodo</taxon>
    </lineage>
</organism>